<dbReference type="CDD" id="cd07769">
    <property type="entry name" value="ASKHA_NBD_FGGY_GK"/>
    <property type="match status" value="1"/>
</dbReference>
<dbReference type="RefSeq" id="WP_178642884.1">
    <property type="nucleotide sequence ID" value="NZ_JBBMEJ010000002.1"/>
</dbReference>
<evidence type="ECO:0000259" key="8">
    <source>
        <dbReference type="Pfam" id="PF00370"/>
    </source>
</evidence>
<accession>A0ABV1BAU2</accession>
<comment type="similarity">
    <text evidence="1 7">Belongs to the FGGY kinase family.</text>
</comment>
<dbReference type="InterPro" id="IPR018484">
    <property type="entry name" value="FGGY_N"/>
</dbReference>
<reference evidence="10 11" key="1">
    <citation type="submission" date="2024-03" db="EMBL/GenBank/DDBJ databases">
        <title>Human intestinal bacterial collection.</title>
        <authorList>
            <person name="Pauvert C."/>
            <person name="Hitch T.C.A."/>
            <person name="Clavel T."/>
        </authorList>
    </citation>
    <scope>NUCLEOTIDE SEQUENCE [LARGE SCALE GENOMIC DNA]</scope>
    <source>
        <strain evidence="10 11">CLA-JM-H16</strain>
    </source>
</reference>
<evidence type="ECO:0000313" key="10">
    <source>
        <dbReference type="EMBL" id="MEQ2369754.1"/>
    </source>
</evidence>
<evidence type="ECO:0000256" key="5">
    <source>
        <dbReference type="ARBA" id="ARBA00022840"/>
    </source>
</evidence>
<dbReference type="SUPFAM" id="SSF53067">
    <property type="entry name" value="Actin-like ATPase domain"/>
    <property type="match status" value="2"/>
</dbReference>
<protein>
    <recommendedName>
        <fullName evidence="6">ATP:glycerol 3-phosphotransferase</fullName>
    </recommendedName>
</protein>
<dbReference type="EMBL" id="JBBMEJ010000002">
    <property type="protein sequence ID" value="MEQ2369754.1"/>
    <property type="molecule type" value="Genomic_DNA"/>
</dbReference>
<evidence type="ECO:0000259" key="9">
    <source>
        <dbReference type="Pfam" id="PF02782"/>
    </source>
</evidence>
<name>A0ABV1BAU2_9FIRM</name>
<evidence type="ECO:0000256" key="6">
    <source>
        <dbReference type="ARBA" id="ARBA00043149"/>
    </source>
</evidence>
<evidence type="ECO:0000256" key="1">
    <source>
        <dbReference type="ARBA" id="ARBA00009156"/>
    </source>
</evidence>
<keyword evidence="5" id="KW-0067">ATP-binding</keyword>
<keyword evidence="11" id="KW-1185">Reference proteome</keyword>
<evidence type="ECO:0000256" key="7">
    <source>
        <dbReference type="RuleBase" id="RU003733"/>
    </source>
</evidence>
<keyword evidence="3" id="KW-0547">Nucleotide-binding</keyword>
<dbReference type="Pfam" id="PF00370">
    <property type="entry name" value="FGGY_N"/>
    <property type="match status" value="1"/>
</dbReference>
<dbReference type="Proteomes" id="UP001473063">
    <property type="component" value="Unassembled WGS sequence"/>
</dbReference>
<evidence type="ECO:0000313" key="11">
    <source>
        <dbReference type="Proteomes" id="UP001473063"/>
    </source>
</evidence>
<sequence>MEKKYVLAVDQSTQGTKAILFDANGDLVCRTDLPHRQLINEKGWVSHDLSEIYSNTIQVVKNLVEKAGIQKEEIACLGISNQRETSAAWSRNTGEPLAPAIVWQCSRASEICERIKTNVMIDPDREQKKNGGVAEIIRQKTGMHLSPYFPAAKFAWLQENVEEVKQAKRDNDLCLGTIDTWLLFKLTKGQVYATDYSNASRTQLFNIHDLKWDKEICTWFGINADMLPEVCDSSMQYGTTDFEGYFQTPIPICGVIGDSQGALFGQGCIEKGMVKATYGTGSSVMMNAGTEPIMSDLGLVTSLAWGLDGKVTYVLEGNINYTGAVITWLKDDMGLITSPGETQEMADQANKNDTTYLVPAFSGLGAPYWKSDAKAIIYGMSRTTGKKEVVKAALESIAYQITDIVEMMKAEDGMTVKELCVDGGPTRNQYLMKFQSDILGTTVSLPRCEESSAFGAGLMAGLSCGIYKMESIFEVKNRNQFIPSMSAQERDQKYSGWKNAVEKVLV</sequence>
<dbReference type="Gene3D" id="3.30.420.40">
    <property type="match status" value="2"/>
</dbReference>
<feature type="domain" description="Carbohydrate kinase FGGY N-terminal" evidence="8">
    <location>
        <begin position="5"/>
        <end position="265"/>
    </location>
</feature>
<evidence type="ECO:0000256" key="2">
    <source>
        <dbReference type="ARBA" id="ARBA00022679"/>
    </source>
</evidence>
<dbReference type="InterPro" id="IPR018483">
    <property type="entry name" value="Carb_kinase_FGGY_CS"/>
</dbReference>
<dbReference type="InterPro" id="IPR018485">
    <property type="entry name" value="FGGY_C"/>
</dbReference>
<dbReference type="PROSITE" id="PS00933">
    <property type="entry name" value="FGGY_KINASES_1"/>
    <property type="match status" value="1"/>
</dbReference>
<keyword evidence="4 7" id="KW-0418">Kinase</keyword>
<proteinExistence type="inferred from homology"/>
<comment type="caution">
    <text evidence="10">The sequence shown here is derived from an EMBL/GenBank/DDBJ whole genome shotgun (WGS) entry which is preliminary data.</text>
</comment>
<dbReference type="PROSITE" id="PS00445">
    <property type="entry name" value="FGGY_KINASES_2"/>
    <property type="match status" value="1"/>
</dbReference>
<dbReference type="GO" id="GO:0004370">
    <property type="term" value="F:glycerol kinase activity"/>
    <property type="evidence" value="ECO:0007669"/>
    <property type="project" value="UniProtKB-EC"/>
</dbReference>
<dbReference type="PANTHER" id="PTHR10196:SF69">
    <property type="entry name" value="GLYCEROL KINASE"/>
    <property type="match status" value="1"/>
</dbReference>
<evidence type="ECO:0000256" key="3">
    <source>
        <dbReference type="ARBA" id="ARBA00022741"/>
    </source>
</evidence>
<dbReference type="InterPro" id="IPR000577">
    <property type="entry name" value="Carb_kinase_FGGY"/>
</dbReference>
<dbReference type="NCBIfam" id="NF000756">
    <property type="entry name" value="PRK00047.1"/>
    <property type="match status" value="1"/>
</dbReference>
<dbReference type="PANTHER" id="PTHR10196">
    <property type="entry name" value="SUGAR KINASE"/>
    <property type="match status" value="1"/>
</dbReference>
<keyword evidence="2 7" id="KW-0808">Transferase</keyword>
<dbReference type="PIRSF" id="PIRSF000538">
    <property type="entry name" value="GlpK"/>
    <property type="match status" value="1"/>
</dbReference>
<gene>
    <name evidence="10" type="ORF">WMO28_02135</name>
</gene>
<dbReference type="InterPro" id="IPR043129">
    <property type="entry name" value="ATPase_NBD"/>
</dbReference>
<organism evidence="10 11">
    <name type="scientific">Blautia aquisgranensis</name>
    <dbReference type="NCBI Taxonomy" id="3133153"/>
    <lineage>
        <taxon>Bacteria</taxon>
        <taxon>Bacillati</taxon>
        <taxon>Bacillota</taxon>
        <taxon>Clostridia</taxon>
        <taxon>Lachnospirales</taxon>
        <taxon>Lachnospiraceae</taxon>
        <taxon>Blautia</taxon>
    </lineage>
</organism>
<dbReference type="Pfam" id="PF02782">
    <property type="entry name" value="FGGY_C"/>
    <property type="match status" value="1"/>
</dbReference>
<evidence type="ECO:0000256" key="4">
    <source>
        <dbReference type="ARBA" id="ARBA00022777"/>
    </source>
</evidence>
<feature type="domain" description="Carbohydrate kinase FGGY C-terminal" evidence="9">
    <location>
        <begin position="275"/>
        <end position="462"/>
    </location>
</feature>